<dbReference type="EMBL" id="JBHSNC010000001">
    <property type="protein sequence ID" value="MFC5527882.1"/>
    <property type="molecule type" value="Genomic_DNA"/>
</dbReference>
<accession>A0ABW0QW98</accession>
<reference evidence="14" key="1">
    <citation type="journal article" date="2019" name="Int. J. Syst. Evol. Microbiol.">
        <title>The Global Catalogue of Microorganisms (GCM) 10K type strain sequencing project: providing services to taxonomists for standard genome sequencing and annotation.</title>
        <authorList>
            <consortium name="The Broad Institute Genomics Platform"/>
            <consortium name="The Broad Institute Genome Sequencing Center for Infectious Disease"/>
            <person name="Wu L."/>
            <person name="Ma J."/>
        </authorList>
    </citation>
    <scope>NUCLEOTIDE SEQUENCE [LARGE SCALE GENOMIC DNA]</scope>
    <source>
        <strain evidence="14">CGMCC 1.18578</strain>
    </source>
</reference>
<evidence type="ECO:0000256" key="3">
    <source>
        <dbReference type="ARBA" id="ARBA00012206"/>
    </source>
</evidence>
<evidence type="ECO:0000256" key="10">
    <source>
        <dbReference type="ARBA" id="ARBA00030939"/>
    </source>
</evidence>
<dbReference type="InterPro" id="IPR008300">
    <property type="entry name" value="PTAC"/>
</dbReference>
<comment type="cofactor">
    <cofactor evidence="1">
        <name>Zn(2+)</name>
        <dbReference type="ChEBI" id="CHEBI:29105"/>
    </cofactor>
</comment>
<keyword evidence="7" id="KW-0862">Zinc</keyword>
<evidence type="ECO:0000256" key="2">
    <source>
        <dbReference type="ARBA" id="ARBA00007342"/>
    </source>
</evidence>
<dbReference type="Pfam" id="PF06130">
    <property type="entry name" value="PTAC"/>
    <property type="match status" value="1"/>
</dbReference>
<dbReference type="PANTHER" id="PTHR39453:SF1">
    <property type="entry name" value="PHOSPHATE PROPANOYLTRANSFERASE"/>
    <property type="match status" value="1"/>
</dbReference>
<dbReference type="NCBIfam" id="NF011652">
    <property type="entry name" value="PRK15070.1"/>
    <property type="match status" value="1"/>
</dbReference>
<evidence type="ECO:0000313" key="13">
    <source>
        <dbReference type="EMBL" id="MFC5527882.1"/>
    </source>
</evidence>
<dbReference type="GO" id="GO:0016746">
    <property type="term" value="F:acyltransferase activity"/>
    <property type="evidence" value="ECO:0007669"/>
    <property type="project" value="UniProtKB-KW"/>
</dbReference>
<proteinExistence type="inferred from homology"/>
<name>A0ABW0QW98_9BACL</name>
<evidence type="ECO:0000256" key="1">
    <source>
        <dbReference type="ARBA" id="ARBA00001947"/>
    </source>
</evidence>
<comment type="similarity">
    <text evidence="2">Belongs to the PduL family.</text>
</comment>
<keyword evidence="6" id="KW-0479">Metal-binding</keyword>
<evidence type="ECO:0000313" key="14">
    <source>
        <dbReference type="Proteomes" id="UP001596108"/>
    </source>
</evidence>
<dbReference type="Proteomes" id="UP001596108">
    <property type="component" value="Unassembled WGS sequence"/>
</dbReference>
<keyword evidence="5 13" id="KW-0808">Transferase</keyword>
<organism evidence="13 14">
    <name type="scientific">Cohnella yongneupensis</name>
    <dbReference type="NCBI Taxonomy" id="425006"/>
    <lineage>
        <taxon>Bacteria</taxon>
        <taxon>Bacillati</taxon>
        <taxon>Bacillota</taxon>
        <taxon>Bacilli</taxon>
        <taxon>Bacillales</taxon>
        <taxon>Paenibacillaceae</taxon>
        <taxon>Cohnella</taxon>
    </lineage>
</organism>
<dbReference type="PANTHER" id="PTHR39453">
    <property type="entry name" value="PHOSPHATE PROPANOYLTRANSFERASE"/>
    <property type="match status" value="1"/>
</dbReference>
<evidence type="ECO:0000256" key="12">
    <source>
        <dbReference type="ARBA" id="ARBA00047589"/>
    </source>
</evidence>
<evidence type="ECO:0000256" key="6">
    <source>
        <dbReference type="ARBA" id="ARBA00022723"/>
    </source>
</evidence>
<protein>
    <recommendedName>
        <fullName evidence="4">Phosphate propanoyltransferase</fullName>
        <ecNumber evidence="3">2.3.1.222</ecNumber>
    </recommendedName>
    <alternativeName>
        <fullName evidence="10">Phosphate acyltransferase PduL</fullName>
    </alternativeName>
    <alternativeName>
        <fullName evidence="9">Phosphotransacylase PduL</fullName>
    </alternativeName>
    <alternativeName>
        <fullName evidence="11">Propanediol utilization protein PduL</fullName>
    </alternativeName>
</protein>
<comment type="caution">
    <text evidence="13">The sequence shown here is derived from an EMBL/GenBank/DDBJ whole genome shotgun (WGS) entry which is preliminary data.</text>
</comment>
<evidence type="ECO:0000256" key="4">
    <source>
        <dbReference type="ARBA" id="ARBA00020837"/>
    </source>
</evidence>
<keyword evidence="8 13" id="KW-0012">Acyltransferase</keyword>
<sequence>MALITETSLRAMLRAGIPDPFLIREGDKLTPAAADFLKDRGIALRRIDQDADKEDPRFPLIPVGVSNRHVHLSPQHVEALFGAGVRLTSMRELSQKGQFAARETVALIGLKGSLANVRVLGPARGKTQVEISRTDGFALGIHPPVRLSGDIEGTPGIELIGPSGAIQLQEGLILARNHVHLSPEEAHKLHVSSGDRLMLQAEGDRPMIFADAVARIAPNFSLDFHIDLDEANAARLDTGSFVRLIGINGKLTGA</sequence>
<dbReference type="EC" id="2.3.1.222" evidence="3"/>
<evidence type="ECO:0000256" key="9">
    <source>
        <dbReference type="ARBA" id="ARBA00030044"/>
    </source>
</evidence>
<evidence type="ECO:0000256" key="5">
    <source>
        <dbReference type="ARBA" id="ARBA00022679"/>
    </source>
</evidence>
<dbReference type="RefSeq" id="WP_378109687.1">
    <property type="nucleotide sequence ID" value="NZ_JBHSNC010000001.1"/>
</dbReference>
<comment type="catalytic activity">
    <reaction evidence="12">
        <text>propanoyl-CoA + phosphate = propanoyl phosphate + CoA</text>
        <dbReference type="Rhea" id="RHEA:28046"/>
        <dbReference type="ChEBI" id="CHEBI:43474"/>
        <dbReference type="ChEBI" id="CHEBI:57287"/>
        <dbReference type="ChEBI" id="CHEBI:57392"/>
        <dbReference type="ChEBI" id="CHEBI:58933"/>
        <dbReference type="EC" id="2.3.1.222"/>
    </reaction>
</comment>
<evidence type="ECO:0000256" key="7">
    <source>
        <dbReference type="ARBA" id="ARBA00022833"/>
    </source>
</evidence>
<gene>
    <name evidence="13" type="primary">pduL</name>
    <name evidence="13" type="ORF">ACFPQ4_00185</name>
</gene>
<keyword evidence="14" id="KW-1185">Reference proteome</keyword>
<evidence type="ECO:0000256" key="11">
    <source>
        <dbReference type="ARBA" id="ARBA00033077"/>
    </source>
</evidence>
<evidence type="ECO:0000256" key="8">
    <source>
        <dbReference type="ARBA" id="ARBA00023315"/>
    </source>
</evidence>